<keyword evidence="7" id="KW-0547">Nucleotide-binding</keyword>
<sequence length="586" mass="64890">MLSLTVLLLERVGLIIILAYVLMNIPYFKNLMNRRRTWRARLQLCIVFSLFALMSNLTGIVINPDHSVSGSIYFHLNNDVSLANTRVLTIGVAGLVGGPFVGLFVGIISGVFRLYMGGAGAEIYLISSLFIGIISGYFGLQTRKLNRYPSIVKSAFIGVLMEGIQMLSILIFSTDKTYAMELISLIAIPMIIVNSVGTAIFMSIIISTLKQEEQMKAVQTHDVLQLMNQTLPYFKEGLNKESAEHIAVIIKDLMKVSAVAITSKHEILSHVGAGSDHHIPENEIITSLSRDVLKSGQLKEVHTKEGIGCSHPNCPLCAAIVIPLEMHGAIIGTLKMYFTNPNDLTFVERQLAEGLANIFSSQIELGEAEMQSKLLKDAEIKSLQAQVSPHFFFNSINTISALVRINSEKARELLLELSYFFRANLQGSRQHTISLDKEISQVQAYLSLEQARFPGRFNIQFAVPEHYKKVLVPPFLIQILVENAIKHAFTNRKQGNNVKVSVIEEDEQHVRIIVTDNGQGIANDKLHLLGETSVESESGTGSALENLNLRLKGLFGIPAALQFNSTSSGTTFWCVLPCDKQEEEME</sequence>
<dbReference type="GO" id="GO:0071555">
    <property type="term" value="P:cell wall organization"/>
    <property type="evidence" value="ECO:0007669"/>
    <property type="project" value="InterPro"/>
</dbReference>
<feature type="transmembrane region" description="Helical" evidence="14">
    <location>
        <begin position="185"/>
        <end position="206"/>
    </location>
</feature>
<gene>
    <name evidence="16" type="ORF">SS7213T_00289</name>
</gene>
<dbReference type="SUPFAM" id="SSF55781">
    <property type="entry name" value="GAF domain-like"/>
    <property type="match status" value="1"/>
</dbReference>
<dbReference type="EC" id="2.7.13.3" evidence="3"/>
<organism evidence="16 17">
    <name type="scientific">Staphylococcus simiae CCM 7213 = CCUG 51256</name>
    <dbReference type="NCBI Taxonomy" id="911238"/>
    <lineage>
        <taxon>Bacteria</taxon>
        <taxon>Bacillati</taxon>
        <taxon>Bacillota</taxon>
        <taxon>Bacilli</taxon>
        <taxon>Bacillales</taxon>
        <taxon>Staphylococcaceae</taxon>
        <taxon>Staphylococcus</taxon>
    </lineage>
</organism>
<dbReference type="InterPro" id="IPR010559">
    <property type="entry name" value="Sig_transdc_His_kin_internal"/>
</dbReference>
<evidence type="ECO:0000256" key="7">
    <source>
        <dbReference type="ARBA" id="ARBA00022741"/>
    </source>
</evidence>
<evidence type="ECO:0000259" key="15">
    <source>
        <dbReference type="SMART" id="SM00387"/>
    </source>
</evidence>
<reference evidence="16 17" key="1">
    <citation type="journal article" date="2012" name="BMC Genomics">
        <title>Comparative genomic analysis of the genus Staphylococcus including Staphylococcus aureus and its newly described sister species Staphylococcus simiae.</title>
        <authorList>
            <person name="Suzuki H."/>
            <person name="Lefebure T."/>
            <person name="Pavinski Bitar P."/>
            <person name="Stanhope M.J."/>
        </authorList>
    </citation>
    <scope>NUCLEOTIDE SEQUENCE [LARGE SCALE GENOMIC DNA]</scope>
    <source>
        <strain evidence="16 17">CCM 7213</strain>
    </source>
</reference>
<evidence type="ECO:0000313" key="17">
    <source>
        <dbReference type="Proteomes" id="UP000005413"/>
    </source>
</evidence>
<dbReference type="SMART" id="SM00387">
    <property type="entry name" value="HATPase_c"/>
    <property type="match status" value="1"/>
</dbReference>
<keyword evidence="11" id="KW-0902">Two-component regulatory system</keyword>
<dbReference type="SUPFAM" id="SSF55874">
    <property type="entry name" value="ATPase domain of HSP90 chaperone/DNA topoisomerase II/histidine kinase"/>
    <property type="match status" value="1"/>
</dbReference>
<evidence type="ECO:0000256" key="10">
    <source>
        <dbReference type="ARBA" id="ARBA00022989"/>
    </source>
</evidence>
<dbReference type="GO" id="GO:0005524">
    <property type="term" value="F:ATP binding"/>
    <property type="evidence" value="ECO:0007669"/>
    <property type="project" value="UniProtKB-KW"/>
</dbReference>
<evidence type="ECO:0000313" key="16">
    <source>
        <dbReference type="EMBL" id="EHJ09158.1"/>
    </source>
</evidence>
<dbReference type="CDD" id="cd16957">
    <property type="entry name" value="HATPase_LytS-like"/>
    <property type="match status" value="1"/>
</dbReference>
<feature type="transmembrane region" description="Helical" evidence="14">
    <location>
        <begin position="12"/>
        <end position="28"/>
    </location>
</feature>
<evidence type="ECO:0000256" key="3">
    <source>
        <dbReference type="ARBA" id="ARBA00012438"/>
    </source>
</evidence>
<dbReference type="AlphaFoldDB" id="G5JF66"/>
<feature type="transmembrane region" description="Helical" evidence="14">
    <location>
        <begin position="40"/>
        <end position="62"/>
    </location>
</feature>
<dbReference type="GO" id="GO:0005886">
    <property type="term" value="C:plasma membrane"/>
    <property type="evidence" value="ECO:0007669"/>
    <property type="project" value="UniProtKB-SubCell"/>
</dbReference>
<feature type="transmembrane region" description="Helical" evidence="14">
    <location>
        <begin position="123"/>
        <end position="140"/>
    </location>
</feature>
<proteinExistence type="predicted"/>
<dbReference type="EMBL" id="AEUN01000011">
    <property type="protein sequence ID" value="EHJ09158.1"/>
    <property type="molecule type" value="Genomic_DNA"/>
</dbReference>
<dbReference type="PATRIC" id="fig|911238.3.peg.55"/>
<keyword evidence="6 14" id="KW-0812">Transmembrane</keyword>
<dbReference type="InterPro" id="IPR011620">
    <property type="entry name" value="Sig_transdc_His_kinase_LytS_TM"/>
</dbReference>
<feature type="transmembrane region" description="Helical" evidence="14">
    <location>
        <begin position="152"/>
        <end position="173"/>
    </location>
</feature>
<dbReference type="PANTHER" id="PTHR34220:SF7">
    <property type="entry name" value="SENSOR HISTIDINE KINASE YPDA"/>
    <property type="match status" value="1"/>
</dbReference>
<dbReference type="InterPro" id="IPR050640">
    <property type="entry name" value="Bact_2-comp_sensor_kinase"/>
</dbReference>
<evidence type="ECO:0000256" key="1">
    <source>
        <dbReference type="ARBA" id="ARBA00000085"/>
    </source>
</evidence>
<keyword evidence="12 14" id="KW-0472">Membrane</keyword>
<feature type="transmembrane region" description="Helical" evidence="14">
    <location>
        <begin position="87"/>
        <end position="111"/>
    </location>
</feature>
<keyword evidence="5" id="KW-0808">Transferase</keyword>
<name>G5JF66_9STAP</name>
<dbReference type="Pfam" id="PF06580">
    <property type="entry name" value="His_kinase"/>
    <property type="match status" value="1"/>
</dbReference>
<accession>G5JF66</accession>
<dbReference type="Proteomes" id="UP000005413">
    <property type="component" value="Unassembled WGS sequence"/>
</dbReference>
<evidence type="ECO:0000256" key="8">
    <source>
        <dbReference type="ARBA" id="ARBA00022777"/>
    </source>
</evidence>
<comment type="caution">
    <text evidence="16">The sequence shown here is derived from an EMBL/GenBank/DDBJ whole genome shotgun (WGS) entry which is preliminary data.</text>
</comment>
<evidence type="ECO:0000256" key="9">
    <source>
        <dbReference type="ARBA" id="ARBA00022840"/>
    </source>
</evidence>
<dbReference type="Gene3D" id="1.10.1760.20">
    <property type="match status" value="1"/>
</dbReference>
<evidence type="ECO:0000256" key="11">
    <source>
        <dbReference type="ARBA" id="ARBA00023012"/>
    </source>
</evidence>
<dbReference type="Gene3D" id="3.30.565.10">
    <property type="entry name" value="Histidine kinase-like ATPase, C-terminal domain"/>
    <property type="match status" value="1"/>
</dbReference>
<dbReference type="InterPro" id="IPR003594">
    <property type="entry name" value="HATPase_dom"/>
</dbReference>
<keyword evidence="17" id="KW-1185">Reference proteome</keyword>
<keyword evidence="8 16" id="KW-0418">Kinase</keyword>
<keyword evidence="9" id="KW-0067">ATP-binding</keyword>
<dbReference type="Pfam" id="PF07694">
    <property type="entry name" value="5TM-5TMR_LYT"/>
    <property type="match status" value="1"/>
</dbReference>
<comment type="catalytic activity">
    <reaction evidence="1">
        <text>ATP + protein L-histidine = ADP + protein N-phospho-L-histidine.</text>
        <dbReference type="EC" id="2.7.13.3"/>
    </reaction>
</comment>
<evidence type="ECO:0000256" key="13">
    <source>
        <dbReference type="ARBA" id="ARBA00029830"/>
    </source>
</evidence>
<evidence type="ECO:0000256" key="2">
    <source>
        <dbReference type="ARBA" id="ARBA00004651"/>
    </source>
</evidence>
<evidence type="ECO:0000256" key="14">
    <source>
        <dbReference type="SAM" id="Phobius"/>
    </source>
</evidence>
<dbReference type="Pfam" id="PF02518">
    <property type="entry name" value="HATPase_c"/>
    <property type="match status" value="1"/>
</dbReference>
<protein>
    <recommendedName>
        <fullName evidence="3">histidine kinase</fullName>
        <ecNumber evidence="3">2.7.13.3</ecNumber>
    </recommendedName>
    <alternativeName>
        <fullName evidence="13">Autolysin sensor kinase</fullName>
    </alternativeName>
</protein>
<dbReference type="RefSeq" id="WP_002461596.1">
    <property type="nucleotide sequence ID" value="NZ_AEUN01000011.1"/>
</dbReference>
<comment type="subcellular location">
    <subcellularLocation>
        <location evidence="2">Cell membrane</location>
        <topology evidence="2">Multi-pass membrane protein</topology>
    </subcellularLocation>
</comment>
<dbReference type="PANTHER" id="PTHR34220">
    <property type="entry name" value="SENSOR HISTIDINE KINASE YPDA"/>
    <property type="match status" value="1"/>
</dbReference>
<evidence type="ECO:0000256" key="12">
    <source>
        <dbReference type="ARBA" id="ARBA00023136"/>
    </source>
</evidence>
<keyword evidence="10 14" id="KW-1133">Transmembrane helix</keyword>
<dbReference type="InterPro" id="IPR036890">
    <property type="entry name" value="HATPase_C_sf"/>
</dbReference>
<keyword evidence="4" id="KW-1003">Cell membrane</keyword>
<evidence type="ECO:0000256" key="5">
    <source>
        <dbReference type="ARBA" id="ARBA00022679"/>
    </source>
</evidence>
<feature type="domain" description="Histidine kinase/HSP90-like ATPase" evidence="15">
    <location>
        <begin position="471"/>
        <end position="580"/>
    </location>
</feature>
<evidence type="ECO:0000256" key="6">
    <source>
        <dbReference type="ARBA" id="ARBA00022692"/>
    </source>
</evidence>
<evidence type="ECO:0000256" key="4">
    <source>
        <dbReference type="ARBA" id="ARBA00022475"/>
    </source>
</evidence>
<dbReference type="GO" id="GO:0000155">
    <property type="term" value="F:phosphorelay sensor kinase activity"/>
    <property type="evidence" value="ECO:0007669"/>
    <property type="project" value="InterPro"/>
</dbReference>